<gene>
    <name evidence="2" type="ORF">ACD_3C00219G0001</name>
</gene>
<feature type="region of interest" description="Disordered" evidence="1">
    <location>
        <begin position="123"/>
        <end position="147"/>
    </location>
</feature>
<sequence length="147" mass="17669">IDSALQDKINRSMWSLWGNTWTKELAEFQKTWLMEDIKKEQDPKKKIEMFQEIVDKINEMEWTSHAEMKKQEKLYSEQAWKEGKEMKDKSDMFSEKLRGLVDMIKDVRIKKLEAEINQKKVARNEGNNEQLKSQKEANEVWERLNMA</sequence>
<protein>
    <submittedName>
        <fullName evidence="2">Uncharacterized protein</fullName>
    </submittedName>
</protein>
<name>K2GVL0_9BACT</name>
<dbReference type="AlphaFoldDB" id="K2GVL0"/>
<accession>K2GVL0</accession>
<proteinExistence type="predicted"/>
<feature type="compositionally biased region" description="Basic and acidic residues" evidence="1">
    <location>
        <begin position="132"/>
        <end position="147"/>
    </location>
</feature>
<evidence type="ECO:0000256" key="1">
    <source>
        <dbReference type="SAM" id="MobiDB-lite"/>
    </source>
</evidence>
<evidence type="ECO:0000313" key="2">
    <source>
        <dbReference type="EMBL" id="EKE27365.1"/>
    </source>
</evidence>
<reference evidence="2" key="1">
    <citation type="journal article" date="2012" name="Science">
        <title>Fermentation, hydrogen, and sulfur metabolism in multiple uncultivated bacterial phyla.</title>
        <authorList>
            <person name="Wrighton K.C."/>
            <person name="Thomas B.C."/>
            <person name="Sharon I."/>
            <person name="Miller C.S."/>
            <person name="Castelle C.J."/>
            <person name="VerBerkmoes N.C."/>
            <person name="Wilkins M.J."/>
            <person name="Hettich R.L."/>
            <person name="Lipton M.S."/>
            <person name="Williams K.H."/>
            <person name="Long P.E."/>
            <person name="Banfield J.F."/>
        </authorList>
    </citation>
    <scope>NUCLEOTIDE SEQUENCE [LARGE SCALE GENOMIC DNA]</scope>
</reference>
<dbReference type="EMBL" id="AMFJ01000493">
    <property type="protein sequence ID" value="EKE27365.1"/>
    <property type="molecule type" value="Genomic_DNA"/>
</dbReference>
<feature type="non-terminal residue" evidence="2">
    <location>
        <position position="1"/>
    </location>
</feature>
<comment type="caution">
    <text evidence="2">The sequence shown here is derived from an EMBL/GenBank/DDBJ whole genome shotgun (WGS) entry which is preliminary data.</text>
</comment>
<organism evidence="2">
    <name type="scientific">uncultured bacterium</name>
    <name type="common">gcode 4</name>
    <dbReference type="NCBI Taxonomy" id="1234023"/>
    <lineage>
        <taxon>Bacteria</taxon>
        <taxon>environmental samples</taxon>
    </lineage>
</organism>